<name>H5TAL4_9ALTE</name>
<reference evidence="1 2" key="1">
    <citation type="journal article" date="2012" name="J. Bacteriol.">
        <title>Genome sequence of proteorhodopsin-containing sea ice bacterium Glaciecola punicea ACAM 611T.</title>
        <authorList>
            <person name="Qin Q.-L."/>
            <person name="Xie B.-B."/>
            <person name="Shu Y.-L."/>
            <person name="Rong J.-C."/>
            <person name="Zhao D.-L."/>
            <person name="Zhang X.-Y."/>
            <person name="Chen X.-L."/>
            <person name="Zhou B.-C."/>
            <person name="Zhanga Y.-Z."/>
        </authorList>
    </citation>
    <scope>NUCLEOTIDE SEQUENCE [LARGE SCALE GENOMIC DNA]</scope>
    <source>
        <strain evidence="1 2">ACAM 611</strain>
    </source>
</reference>
<evidence type="ECO:0000313" key="2">
    <source>
        <dbReference type="Proteomes" id="UP000053586"/>
    </source>
</evidence>
<comment type="caution">
    <text evidence="1">The sequence shown here is derived from an EMBL/GenBank/DDBJ whole genome shotgun (WGS) entry which is preliminary data.</text>
</comment>
<sequence>MAKVWVVEVQILSIVITFICSHHTIRQIEQQIKALEWLA</sequence>
<evidence type="ECO:0000313" key="1">
    <source>
        <dbReference type="EMBL" id="GAB55341.1"/>
    </source>
</evidence>
<protein>
    <submittedName>
        <fullName evidence="1">Uncharacterized protein</fullName>
    </submittedName>
</protein>
<reference evidence="1 2" key="2">
    <citation type="journal article" date="2017" name="Antonie Van Leeuwenhoek">
        <title>Rhizobium rhizosphaerae sp. nov., a novel species isolated from rice rhizosphere.</title>
        <authorList>
            <person name="Zhao J.J."/>
            <person name="Zhang J."/>
            <person name="Zhang R.J."/>
            <person name="Zhang C.W."/>
            <person name="Yin H.Q."/>
            <person name="Zhang X.X."/>
        </authorList>
    </citation>
    <scope>NUCLEOTIDE SEQUENCE [LARGE SCALE GENOMIC DNA]</scope>
    <source>
        <strain evidence="1 2">ACAM 611</strain>
    </source>
</reference>
<dbReference type="EMBL" id="BAET01000012">
    <property type="protein sequence ID" value="GAB55341.1"/>
    <property type="molecule type" value="Genomic_DNA"/>
</dbReference>
<accession>H5TAL4</accession>
<organism evidence="1 2">
    <name type="scientific">Glaciecola punicea ACAM 611</name>
    <dbReference type="NCBI Taxonomy" id="1121923"/>
    <lineage>
        <taxon>Bacteria</taxon>
        <taxon>Pseudomonadati</taxon>
        <taxon>Pseudomonadota</taxon>
        <taxon>Gammaproteobacteria</taxon>
        <taxon>Alteromonadales</taxon>
        <taxon>Alteromonadaceae</taxon>
        <taxon>Glaciecola</taxon>
    </lineage>
</organism>
<proteinExistence type="predicted"/>
<dbReference type="Proteomes" id="UP000053586">
    <property type="component" value="Unassembled WGS sequence"/>
</dbReference>
<gene>
    <name evidence="1" type="ORF">GPUN_1217</name>
</gene>
<keyword evidence="2" id="KW-1185">Reference proteome</keyword>
<dbReference type="AlphaFoldDB" id="H5TAL4"/>